<evidence type="ECO:0000313" key="4">
    <source>
        <dbReference type="Proteomes" id="UP001157109"/>
    </source>
</evidence>
<dbReference type="Pfam" id="PF07398">
    <property type="entry name" value="MDMPI_C"/>
    <property type="match status" value="1"/>
</dbReference>
<evidence type="ECO:0000259" key="1">
    <source>
        <dbReference type="Pfam" id="PF07398"/>
    </source>
</evidence>
<dbReference type="PANTHER" id="PTHR40758:SF1">
    <property type="entry name" value="CONSERVED PROTEIN"/>
    <property type="match status" value="1"/>
</dbReference>
<dbReference type="EMBL" id="BSUJ01000001">
    <property type="protein sequence ID" value="GMA21783.1"/>
    <property type="molecule type" value="Genomic_DNA"/>
</dbReference>
<dbReference type="InterPro" id="IPR024344">
    <property type="entry name" value="MDMPI_metal-binding"/>
</dbReference>
<dbReference type="PANTHER" id="PTHR40758">
    <property type="entry name" value="CONSERVED PROTEIN"/>
    <property type="match status" value="1"/>
</dbReference>
<comment type="caution">
    <text evidence="3">The sequence shown here is derived from an EMBL/GenBank/DDBJ whole genome shotgun (WGS) entry which is preliminary data.</text>
</comment>
<keyword evidence="4" id="KW-1185">Reference proteome</keyword>
<evidence type="ECO:0000259" key="2">
    <source>
        <dbReference type="Pfam" id="PF11716"/>
    </source>
</evidence>
<dbReference type="Proteomes" id="UP001157109">
    <property type="component" value="Unassembled WGS sequence"/>
</dbReference>
<organism evidence="3 4">
    <name type="scientific">Arsenicicoccus piscis</name>
    <dbReference type="NCBI Taxonomy" id="673954"/>
    <lineage>
        <taxon>Bacteria</taxon>
        <taxon>Bacillati</taxon>
        <taxon>Actinomycetota</taxon>
        <taxon>Actinomycetes</taxon>
        <taxon>Micrococcales</taxon>
        <taxon>Intrasporangiaceae</taxon>
        <taxon>Arsenicicoccus</taxon>
    </lineage>
</organism>
<dbReference type="InterPro" id="IPR036527">
    <property type="entry name" value="SCP2_sterol-bd_dom_sf"/>
</dbReference>
<dbReference type="InterPro" id="IPR017517">
    <property type="entry name" value="Maleyloyr_isom"/>
</dbReference>
<name>A0ABQ6HV93_9MICO</name>
<dbReference type="SUPFAM" id="SSF109854">
    <property type="entry name" value="DinB/YfiT-like putative metalloenzymes"/>
    <property type="match status" value="1"/>
</dbReference>
<accession>A0ABQ6HV93</accession>
<evidence type="ECO:0000313" key="3">
    <source>
        <dbReference type="EMBL" id="GMA21783.1"/>
    </source>
</evidence>
<feature type="domain" description="Mycothiol-dependent maleylpyruvate isomerase metal-binding" evidence="2">
    <location>
        <begin position="15"/>
        <end position="141"/>
    </location>
</feature>
<dbReference type="InterPro" id="IPR034660">
    <property type="entry name" value="DinB/YfiT-like"/>
</dbReference>
<reference evidence="4" key="1">
    <citation type="journal article" date="2019" name="Int. J. Syst. Evol. Microbiol.">
        <title>The Global Catalogue of Microorganisms (GCM) 10K type strain sequencing project: providing services to taxonomists for standard genome sequencing and annotation.</title>
        <authorList>
            <consortium name="The Broad Institute Genomics Platform"/>
            <consortium name="The Broad Institute Genome Sequencing Center for Infectious Disease"/>
            <person name="Wu L."/>
            <person name="Ma J."/>
        </authorList>
    </citation>
    <scope>NUCLEOTIDE SEQUENCE [LARGE SCALE GENOMIC DNA]</scope>
    <source>
        <strain evidence="4">NBRC 105830</strain>
    </source>
</reference>
<sequence length="265" mass="29470">MPAVPALRYKRYCREIVGQTFELQQELDAVDLHQPVDGCPRWSLGDLLRHLGYGHRWATEIVREEAKKPPSDERLRQVQGDDDQDAADLGYWLAQGATGLTTALRAVGKDAKPWSPLPDGGARYWARRYALETLIHRVDVAKTLGRRPDIDADLAADGVDEWLELVTAPTADGANGRRGELRKMVGKGRTIALVATDGPTWTLDLSHRRPTYRPVKTKKAGATIAAPAAELLLVLHRRIPVQHKRVKVSGDKDLVRRFLKGSARS</sequence>
<dbReference type="InterPro" id="IPR010872">
    <property type="entry name" value="MDMPI_C-term_domain"/>
</dbReference>
<gene>
    <name evidence="3" type="ORF">GCM10025862_38040</name>
</gene>
<dbReference type="Gene3D" id="3.30.1050.10">
    <property type="entry name" value="SCP2 sterol-binding domain"/>
    <property type="match status" value="1"/>
</dbReference>
<dbReference type="Gene3D" id="1.20.120.450">
    <property type="entry name" value="dinb family like domain"/>
    <property type="match status" value="1"/>
</dbReference>
<dbReference type="NCBIfam" id="TIGR03083">
    <property type="entry name" value="maleylpyruvate isomerase family mycothiol-dependent enzyme"/>
    <property type="match status" value="1"/>
</dbReference>
<feature type="domain" description="MDMPI C-terminal" evidence="1">
    <location>
        <begin position="153"/>
        <end position="256"/>
    </location>
</feature>
<dbReference type="SUPFAM" id="SSF55718">
    <property type="entry name" value="SCP-like"/>
    <property type="match status" value="1"/>
</dbReference>
<proteinExistence type="predicted"/>
<evidence type="ECO:0008006" key="5">
    <source>
        <dbReference type="Google" id="ProtNLM"/>
    </source>
</evidence>
<protein>
    <recommendedName>
        <fullName evidence="5">Maleylpyruvate isomerase family mycothiol-dependent enzyme</fullName>
    </recommendedName>
</protein>
<dbReference type="Pfam" id="PF11716">
    <property type="entry name" value="MDMPI_N"/>
    <property type="match status" value="1"/>
</dbReference>